<dbReference type="Proteomes" id="UP000221168">
    <property type="component" value="Unassembled WGS sequence"/>
</dbReference>
<feature type="domain" description="Metallo-beta-lactamase" evidence="5">
    <location>
        <begin position="58"/>
        <end position="273"/>
    </location>
</feature>
<dbReference type="EMBL" id="PDVP01000016">
    <property type="protein sequence ID" value="PHP65298.1"/>
    <property type="molecule type" value="Genomic_DNA"/>
</dbReference>
<dbReference type="PANTHER" id="PTHR42978:SF6">
    <property type="entry name" value="QUORUM-QUENCHING LACTONASE YTNP-RELATED"/>
    <property type="match status" value="1"/>
</dbReference>
<sequence length="299" mass="33486">MLAWRIGDVTIERVEEFSSPGFHPSQQFPDFDLSVFDAFPELRSIDRIDPETGHTFASIHTWLVRYGDEIILVDTASGNDKERLDPKYGRFHMLSTDYLGELARHGVSPEDVDVVVNTHMHVDHSGWNTRLADDRWVPTFPNARYVFGREEYANWQPGGVTAEAQPEGRPVIVDSIDPIVEAGLVDWVSDGDELRKGLTFRAAPGHTSGQLVLEVVSGGETGVFTADCMHRAMQVFKPDLNCFLCEDNTLAPVTRARLLERCADSDALIFPAHFDRPHAGRIGRRDDGGFRFVPVAPRE</sequence>
<evidence type="ECO:0000256" key="3">
    <source>
        <dbReference type="ARBA" id="ARBA00022801"/>
    </source>
</evidence>
<dbReference type="GO" id="GO:0016787">
    <property type="term" value="F:hydrolase activity"/>
    <property type="evidence" value="ECO:0007669"/>
    <property type="project" value="UniProtKB-KW"/>
</dbReference>
<evidence type="ECO:0000256" key="4">
    <source>
        <dbReference type="ARBA" id="ARBA00022833"/>
    </source>
</evidence>
<dbReference type="SUPFAM" id="SSF56281">
    <property type="entry name" value="Metallo-hydrolase/oxidoreductase"/>
    <property type="match status" value="1"/>
</dbReference>
<dbReference type="SMART" id="SM00849">
    <property type="entry name" value="Lactamase_B"/>
    <property type="match status" value="1"/>
</dbReference>
<comment type="caution">
    <text evidence="6">The sequence shown here is derived from an EMBL/GenBank/DDBJ whole genome shotgun (WGS) entry which is preliminary data.</text>
</comment>
<keyword evidence="3 6" id="KW-0378">Hydrolase</keyword>
<dbReference type="AlphaFoldDB" id="A0A2G1QJA9"/>
<dbReference type="PANTHER" id="PTHR42978">
    <property type="entry name" value="QUORUM-QUENCHING LACTONASE YTNP-RELATED-RELATED"/>
    <property type="match status" value="1"/>
</dbReference>
<dbReference type="GO" id="GO:0046872">
    <property type="term" value="F:metal ion binding"/>
    <property type="evidence" value="ECO:0007669"/>
    <property type="project" value="UniProtKB-KW"/>
</dbReference>
<evidence type="ECO:0000313" key="6">
    <source>
        <dbReference type="EMBL" id="PHP65298.1"/>
    </source>
</evidence>
<dbReference type="RefSeq" id="WP_099308039.1">
    <property type="nucleotide sequence ID" value="NZ_PDVP01000016.1"/>
</dbReference>
<reference evidence="6 7" key="1">
    <citation type="submission" date="2017-10" db="EMBL/GenBank/DDBJ databases">
        <title>Sedimentibacterium mangrovi gen. nov., sp. nov., a novel member of family Phyllobacteriacea isolated from mangrove sediment.</title>
        <authorList>
            <person name="Liao H."/>
            <person name="Tian Y."/>
        </authorList>
    </citation>
    <scope>NUCLEOTIDE SEQUENCE [LARGE SCALE GENOMIC DNA]</scope>
    <source>
        <strain evidence="6 7">X9-2-2</strain>
    </source>
</reference>
<protein>
    <submittedName>
        <fullName evidence="6">MBL fold metallo-hydrolase</fullName>
    </submittedName>
</protein>
<proteinExistence type="inferred from homology"/>
<evidence type="ECO:0000313" key="7">
    <source>
        <dbReference type="Proteomes" id="UP000221168"/>
    </source>
</evidence>
<dbReference type="CDD" id="cd16277">
    <property type="entry name" value="metallo-hydrolase-like_MBL-fold"/>
    <property type="match status" value="1"/>
</dbReference>
<dbReference type="Pfam" id="PF00753">
    <property type="entry name" value="Lactamase_B"/>
    <property type="match status" value="1"/>
</dbReference>
<evidence type="ECO:0000256" key="2">
    <source>
        <dbReference type="ARBA" id="ARBA00022723"/>
    </source>
</evidence>
<organism evidence="6 7">
    <name type="scientific">Zhengella mangrovi</name>
    <dbReference type="NCBI Taxonomy" id="1982044"/>
    <lineage>
        <taxon>Bacteria</taxon>
        <taxon>Pseudomonadati</taxon>
        <taxon>Pseudomonadota</taxon>
        <taxon>Alphaproteobacteria</taxon>
        <taxon>Hyphomicrobiales</taxon>
        <taxon>Notoacmeibacteraceae</taxon>
        <taxon>Zhengella</taxon>
    </lineage>
</organism>
<dbReference type="InterPro" id="IPR036866">
    <property type="entry name" value="RibonucZ/Hydroxyglut_hydro"/>
</dbReference>
<name>A0A2G1QJA9_9HYPH</name>
<gene>
    <name evidence="6" type="ORF">CSC94_19410</name>
</gene>
<evidence type="ECO:0000259" key="5">
    <source>
        <dbReference type="SMART" id="SM00849"/>
    </source>
</evidence>
<dbReference type="Gene3D" id="3.60.15.10">
    <property type="entry name" value="Ribonuclease Z/Hydroxyacylglutathione hydrolase-like"/>
    <property type="match status" value="1"/>
</dbReference>
<keyword evidence="2" id="KW-0479">Metal-binding</keyword>
<dbReference type="InterPro" id="IPR001279">
    <property type="entry name" value="Metallo-B-lactamas"/>
</dbReference>
<keyword evidence="4" id="KW-0862">Zinc</keyword>
<keyword evidence="7" id="KW-1185">Reference proteome</keyword>
<accession>A0A2G1QJA9</accession>
<dbReference type="InterPro" id="IPR051013">
    <property type="entry name" value="MBL_superfamily_lactonases"/>
</dbReference>
<dbReference type="OrthoDB" id="9773738at2"/>
<comment type="similarity">
    <text evidence="1">Belongs to the metallo-beta-lactamase superfamily.</text>
</comment>
<evidence type="ECO:0000256" key="1">
    <source>
        <dbReference type="ARBA" id="ARBA00007749"/>
    </source>
</evidence>